<keyword evidence="3" id="KW-0342">GTP-binding</keyword>
<dbReference type="GO" id="GO:0005525">
    <property type="term" value="F:GTP binding"/>
    <property type="evidence" value="ECO:0007669"/>
    <property type="project" value="UniProtKB-KW"/>
</dbReference>
<dbReference type="GO" id="GO:0000329">
    <property type="term" value="C:fungal-type vacuole membrane"/>
    <property type="evidence" value="ECO:0007669"/>
    <property type="project" value="TreeGrafter"/>
</dbReference>
<dbReference type="SMART" id="SM00173">
    <property type="entry name" value="RAS"/>
    <property type="match status" value="1"/>
</dbReference>
<dbReference type="CDD" id="cd00154">
    <property type="entry name" value="Rab"/>
    <property type="match status" value="1"/>
</dbReference>
<evidence type="ECO:0000256" key="4">
    <source>
        <dbReference type="ARBA" id="ARBA00023289"/>
    </source>
</evidence>
<evidence type="ECO:0000313" key="7">
    <source>
        <dbReference type="Proteomes" id="UP000044841"/>
    </source>
</evidence>
<organism evidence="6 7">
    <name type="scientific">Rhizoctonia solani</name>
    <dbReference type="NCBI Taxonomy" id="456999"/>
    <lineage>
        <taxon>Eukaryota</taxon>
        <taxon>Fungi</taxon>
        <taxon>Dikarya</taxon>
        <taxon>Basidiomycota</taxon>
        <taxon>Agaricomycotina</taxon>
        <taxon>Agaricomycetes</taxon>
        <taxon>Cantharellales</taxon>
        <taxon>Ceratobasidiaceae</taxon>
        <taxon>Rhizoctonia</taxon>
    </lineage>
</organism>
<dbReference type="Proteomes" id="UP000044841">
    <property type="component" value="Unassembled WGS sequence"/>
</dbReference>
<dbReference type="InterPro" id="IPR001806">
    <property type="entry name" value="Small_GTPase"/>
</dbReference>
<dbReference type="SUPFAM" id="SSF52540">
    <property type="entry name" value="P-loop containing nucleoside triphosphate hydrolases"/>
    <property type="match status" value="1"/>
</dbReference>
<dbReference type="GO" id="GO:0032889">
    <property type="term" value="P:regulation of vacuole fusion, non-autophagic"/>
    <property type="evidence" value="ECO:0007669"/>
    <property type="project" value="TreeGrafter"/>
</dbReference>
<proteinExistence type="inferred from homology"/>
<evidence type="ECO:0000256" key="1">
    <source>
        <dbReference type="ARBA" id="ARBA00006270"/>
    </source>
</evidence>
<dbReference type="GO" id="GO:0003924">
    <property type="term" value="F:GTPase activity"/>
    <property type="evidence" value="ECO:0007669"/>
    <property type="project" value="InterPro"/>
</dbReference>
<dbReference type="AlphaFoldDB" id="A0A0K6G9C0"/>
<dbReference type="PROSITE" id="PS51419">
    <property type="entry name" value="RAB"/>
    <property type="match status" value="1"/>
</dbReference>
<dbReference type="PANTHER" id="PTHR47981">
    <property type="entry name" value="RAB FAMILY"/>
    <property type="match status" value="1"/>
</dbReference>
<evidence type="ECO:0000256" key="2">
    <source>
        <dbReference type="ARBA" id="ARBA00022741"/>
    </source>
</evidence>
<keyword evidence="4" id="KW-0636">Prenylation</keyword>
<keyword evidence="7" id="KW-1185">Reference proteome</keyword>
<evidence type="ECO:0000313" key="6">
    <source>
        <dbReference type="EMBL" id="CUA75223.1"/>
    </source>
</evidence>
<reference evidence="6 7" key="1">
    <citation type="submission" date="2015-07" db="EMBL/GenBank/DDBJ databases">
        <authorList>
            <person name="Noorani M."/>
        </authorList>
    </citation>
    <scope>NUCLEOTIDE SEQUENCE [LARGE SCALE GENOMIC DNA]</scope>
    <source>
        <strain evidence="6">BBA 69670</strain>
    </source>
</reference>
<feature type="compositionally biased region" description="Low complexity" evidence="5">
    <location>
        <begin position="295"/>
        <end position="311"/>
    </location>
</feature>
<feature type="compositionally biased region" description="Polar residues" evidence="5">
    <location>
        <begin position="244"/>
        <end position="259"/>
    </location>
</feature>
<feature type="region of interest" description="Disordered" evidence="5">
    <location>
        <begin position="147"/>
        <end position="317"/>
    </location>
</feature>
<feature type="compositionally biased region" description="Basic and acidic residues" evidence="5">
    <location>
        <begin position="228"/>
        <end position="241"/>
    </location>
</feature>
<gene>
    <name evidence="6" type="ORF">RSOLAG22IIIB_11576</name>
</gene>
<evidence type="ECO:0000256" key="3">
    <source>
        <dbReference type="ARBA" id="ARBA00023134"/>
    </source>
</evidence>
<evidence type="ECO:0000256" key="5">
    <source>
        <dbReference type="SAM" id="MobiDB-lite"/>
    </source>
</evidence>
<dbReference type="InterPro" id="IPR027417">
    <property type="entry name" value="P-loop_NTPase"/>
</dbReference>
<dbReference type="PRINTS" id="PR00449">
    <property type="entry name" value="RASTRNSFRMNG"/>
</dbReference>
<dbReference type="PANTHER" id="PTHR47981:SF20">
    <property type="entry name" value="RAS-RELATED PROTEIN RAB-7A"/>
    <property type="match status" value="1"/>
</dbReference>
<dbReference type="Gene3D" id="3.40.50.300">
    <property type="entry name" value="P-loop containing nucleotide triphosphate hydrolases"/>
    <property type="match status" value="1"/>
</dbReference>
<dbReference type="NCBIfam" id="TIGR00231">
    <property type="entry name" value="small_GTP"/>
    <property type="match status" value="1"/>
</dbReference>
<accession>A0A0K6G9C0</accession>
<feature type="compositionally biased region" description="Basic and acidic residues" evidence="5">
    <location>
        <begin position="147"/>
        <end position="158"/>
    </location>
</feature>
<dbReference type="GO" id="GO:0005770">
    <property type="term" value="C:late endosome"/>
    <property type="evidence" value="ECO:0007669"/>
    <property type="project" value="TreeGrafter"/>
</dbReference>
<name>A0A0K6G9C0_9AGAM</name>
<keyword evidence="4" id="KW-0449">Lipoprotein</keyword>
<dbReference type="SMART" id="SM00175">
    <property type="entry name" value="RAB"/>
    <property type="match status" value="1"/>
</dbReference>
<feature type="compositionally biased region" description="Polar residues" evidence="5">
    <location>
        <begin position="275"/>
        <end position="294"/>
    </location>
</feature>
<comment type="similarity">
    <text evidence="1">Belongs to the small GTPase superfamily. Rab family.</text>
</comment>
<keyword evidence="2" id="KW-0547">Nucleotide-binding</keyword>
<protein>
    <submittedName>
        <fullName evidence="6">Ras-related protein RABG2</fullName>
    </submittedName>
</protein>
<dbReference type="Pfam" id="PF00071">
    <property type="entry name" value="Ras"/>
    <property type="match status" value="1"/>
</dbReference>
<dbReference type="InterPro" id="IPR005225">
    <property type="entry name" value="Small_GTP-bd"/>
</dbReference>
<dbReference type="EMBL" id="CYGV01001514">
    <property type="protein sequence ID" value="CUA75223.1"/>
    <property type="molecule type" value="Genomic_DNA"/>
</dbReference>
<sequence>MSAVGSPRTIKLVIIGESGVGKQIFCTDFKYYITGRFSTAYRATIGADFVAKRLPHYSRPEQGVIIQIWDTAGQERFSALSNAFFRGADAAIFMFDATRPDSVSQLRRWWNEFIVKCPVLEGSEADFCAVFVGNKVDLLPGMERRASGPLGADDRAQRCGEPNGGDPPITDKLVRRFLQDLIPTKPDSAPTPAPSKRRTIRVDDLSEGPLLPAPEDDASRPTQIPRQPHSEPMDMDHEPESPPRSLTRSKSTGMPSGSPRTHWLRSKSLGISREGNGTVTTNHTVYHTPASSLFRTASPSRPGRSTSPTYSQLRRGGSSVMSMETARSYFSASMPTQPLPSRSVSHSSYAVSEATIKPLQRPGNAQEGVIVESLQLPETEYESLESGPKVFWSSARTGESVSSVFEYVARRVVQRWEWEESRLGFDEGIEEDSGPTAMRLREGWGKGKLGWQAACC</sequence>